<dbReference type="SUPFAM" id="SSF56784">
    <property type="entry name" value="HAD-like"/>
    <property type="match status" value="1"/>
</dbReference>
<proteinExistence type="predicted"/>
<dbReference type="PANTHER" id="PTHR46470:SF2">
    <property type="entry name" value="GLYCERALDEHYDE 3-PHOSPHATE PHOSPHATASE"/>
    <property type="match status" value="1"/>
</dbReference>
<evidence type="ECO:0000256" key="4">
    <source>
        <dbReference type="SAM" id="MobiDB-lite"/>
    </source>
</evidence>
<dbReference type="Gene3D" id="3.40.50.1000">
    <property type="entry name" value="HAD superfamily/HAD-like"/>
    <property type="match status" value="1"/>
</dbReference>
<reference evidence="5" key="1">
    <citation type="journal article" date="2021" name="Mol. Plant Microbe Interact.">
        <title>Telomere to telomere genome assembly of Fusarium musae F31, causal agent of crown rot disease of banana.</title>
        <authorList>
            <person name="Degradi L."/>
            <person name="Tava V."/>
            <person name="Kunova A."/>
            <person name="Cortesi P."/>
            <person name="Saracchi M."/>
            <person name="Pasquali M."/>
        </authorList>
    </citation>
    <scope>NUCLEOTIDE SEQUENCE</scope>
    <source>
        <strain evidence="5">F31</strain>
    </source>
</reference>
<dbReference type="EMBL" id="JAHBCI010000007">
    <property type="protein sequence ID" value="KAG9499317.1"/>
    <property type="molecule type" value="Genomic_DNA"/>
</dbReference>
<name>A0A9P8DCM8_9HYPO</name>
<dbReference type="AlphaFoldDB" id="A0A9P8DCM8"/>
<keyword evidence="6" id="KW-1185">Reference proteome</keyword>
<dbReference type="Proteomes" id="UP000827133">
    <property type="component" value="Unassembled WGS sequence"/>
</dbReference>
<dbReference type="GO" id="GO:0016791">
    <property type="term" value="F:phosphatase activity"/>
    <property type="evidence" value="ECO:0007669"/>
    <property type="project" value="TreeGrafter"/>
</dbReference>
<evidence type="ECO:0000256" key="3">
    <source>
        <dbReference type="ARBA" id="ARBA00022842"/>
    </source>
</evidence>
<evidence type="ECO:0000313" key="6">
    <source>
        <dbReference type="Proteomes" id="UP000827133"/>
    </source>
</evidence>
<feature type="region of interest" description="Disordered" evidence="4">
    <location>
        <begin position="264"/>
        <end position="304"/>
    </location>
</feature>
<organism evidence="5 6">
    <name type="scientific">Fusarium musae</name>
    <dbReference type="NCBI Taxonomy" id="1042133"/>
    <lineage>
        <taxon>Eukaryota</taxon>
        <taxon>Fungi</taxon>
        <taxon>Dikarya</taxon>
        <taxon>Ascomycota</taxon>
        <taxon>Pezizomycotina</taxon>
        <taxon>Sordariomycetes</taxon>
        <taxon>Hypocreomycetidae</taxon>
        <taxon>Hypocreales</taxon>
        <taxon>Nectriaceae</taxon>
        <taxon>Fusarium</taxon>
    </lineage>
</organism>
<dbReference type="InterPro" id="IPR023214">
    <property type="entry name" value="HAD_sf"/>
</dbReference>
<keyword evidence="1" id="KW-0479">Metal-binding</keyword>
<dbReference type="Pfam" id="PF00702">
    <property type="entry name" value="Hydrolase"/>
    <property type="match status" value="1"/>
</dbReference>
<evidence type="ECO:0008006" key="7">
    <source>
        <dbReference type="Google" id="ProtNLM"/>
    </source>
</evidence>
<dbReference type="Gene3D" id="1.10.150.520">
    <property type="match status" value="1"/>
</dbReference>
<keyword evidence="3" id="KW-0460">Magnesium</keyword>
<evidence type="ECO:0000256" key="2">
    <source>
        <dbReference type="ARBA" id="ARBA00022801"/>
    </source>
</evidence>
<dbReference type="GO" id="GO:0046872">
    <property type="term" value="F:metal ion binding"/>
    <property type="evidence" value="ECO:0007669"/>
    <property type="project" value="UniProtKB-KW"/>
</dbReference>
<dbReference type="InterPro" id="IPR036412">
    <property type="entry name" value="HAD-like_sf"/>
</dbReference>
<evidence type="ECO:0000256" key="1">
    <source>
        <dbReference type="ARBA" id="ARBA00022723"/>
    </source>
</evidence>
<dbReference type="KEGG" id="fmu:J7337_010137"/>
<comment type="caution">
    <text evidence="5">The sequence shown here is derived from an EMBL/GenBank/DDBJ whole genome shotgun (WGS) entry which is preliminary data.</text>
</comment>
<sequence>MSTNTELPPPDKLEPDLRGGKAIFFTLDTLFNRDFATERGLIRFKQLIPDLRDKSMDELKRAYHDGMAAAYLNHIHSQLSALGCHPTQGPVDKVEMMFRELNLEPPSRSDTYLIGREFGTEFNRNRFEVAGASETLAQLKSLDYAIVVADDDLEWDAVKDLNFWQYVDANIITKDPVMRKPDLRVFKRALDACGVSPKNAVIVGCSVEKDIAGIINAEAEPILYMPKQNSMEMKVQGTRVLVVRSMAELLSEISRRPENRHLEAAQRHQLPPPPSLGHPRMPQASQNQGYANDQNGGPSSQHRHEGMRVNLAGKLHFPAYYLTQVPAMRLHEDTDYQTVVTHLSATKGLHVRYLP</sequence>
<keyword evidence="2" id="KW-0378">Hydrolase</keyword>
<evidence type="ECO:0000313" key="5">
    <source>
        <dbReference type="EMBL" id="KAG9499317.1"/>
    </source>
</evidence>
<dbReference type="RefSeq" id="XP_044678317.1">
    <property type="nucleotide sequence ID" value="XM_044827723.1"/>
</dbReference>
<dbReference type="InterPro" id="IPR051400">
    <property type="entry name" value="HAD-like_hydrolase"/>
</dbReference>
<dbReference type="GeneID" id="68317993"/>
<protein>
    <recommendedName>
        <fullName evidence="7">Haloacid dehalogenase-like hydrolase</fullName>
    </recommendedName>
</protein>
<gene>
    <name evidence="5" type="ORF">J7337_010137</name>
</gene>
<feature type="compositionally biased region" description="Polar residues" evidence="4">
    <location>
        <begin position="283"/>
        <end position="300"/>
    </location>
</feature>
<accession>A0A9P8DCM8</accession>
<dbReference type="PANTHER" id="PTHR46470">
    <property type="entry name" value="N-ACYLNEURAMINATE-9-PHOSPHATASE"/>
    <property type="match status" value="1"/>
</dbReference>